<accession>A0ABT3HXB3</accession>
<organism evidence="2 3">
    <name type="scientific">Chryseobacterium kimseyorum</name>
    <dbReference type="NCBI Taxonomy" id="2984028"/>
    <lineage>
        <taxon>Bacteria</taxon>
        <taxon>Pseudomonadati</taxon>
        <taxon>Bacteroidota</taxon>
        <taxon>Flavobacteriia</taxon>
        <taxon>Flavobacteriales</taxon>
        <taxon>Weeksellaceae</taxon>
        <taxon>Chryseobacterium group</taxon>
        <taxon>Chryseobacterium</taxon>
    </lineage>
</organism>
<sequence>MPFDFFDGLGFIGDLLNFLGSTSDSESLGDKEKSQKKSKYIVEWWSGSLLLLSAILFFFVFKDPLPTENYLQTLVVCSIIGFVISFVVFFALYHFGLYYFKSIFKLLLFSGSVILFSVAVVFLIYFKSGI</sequence>
<evidence type="ECO:0000313" key="3">
    <source>
        <dbReference type="Proteomes" id="UP001163731"/>
    </source>
</evidence>
<feature type="transmembrane region" description="Helical" evidence="1">
    <location>
        <begin position="73"/>
        <end position="94"/>
    </location>
</feature>
<feature type="transmembrane region" description="Helical" evidence="1">
    <location>
        <begin position="106"/>
        <end position="126"/>
    </location>
</feature>
<dbReference type="EMBL" id="JAPDHW010000004">
    <property type="protein sequence ID" value="MCW3168451.1"/>
    <property type="molecule type" value="Genomic_DNA"/>
</dbReference>
<dbReference type="Proteomes" id="UP001163731">
    <property type="component" value="Unassembled WGS sequence"/>
</dbReference>
<name>A0ABT3HXB3_9FLAO</name>
<proteinExistence type="predicted"/>
<evidence type="ECO:0000256" key="1">
    <source>
        <dbReference type="SAM" id="Phobius"/>
    </source>
</evidence>
<keyword evidence="1" id="KW-0472">Membrane</keyword>
<protein>
    <submittedName>
        <fullName evidence="2">Branched-chain amino acid ABC transporter substrate-binding protein</fullName>
    </submittedName>
</protein>
<keyword evidence="3" id="KW-1185">Reference proteome</keyword>
<keyword evidence="1" id="KW-0812">Transmembrane</keyword>
<feature type="transmembrane region" description="Helical" evidence="1">
    <location>
        <begin position="41"/>
        <end position="61"/>
    </location>
</feature>
<comment type="caution">
    <text evidence="2">The sequence shown here is derived from an EMBL/GenBank/DDBJ whole genome shotgun (WGS) entry which is preliminary data.</text>
</comment>
<keyword evidence="1" id="KW-1133">Transmembrane helix</keyword>
<reference evidence="2" key="1">
    <citation type="submission" date="2022-10" db="EMBL/GenBank/DDBJ databases">
        <title>Chryseobacterium babae sp. nov. isolated from the gut of the beetle Oryctes rhinoceros, and Chryseobacterium kimseyorum sp. nov., isolated from a stick insect rearing cage.</title>
        <authorList>
            <person name="Shelomi M."/>
            <person name="Han C.-J."/>
            <person name="Chen W.-M."/>
            <person name="Chen H.-K."/>
            <person name="Liaw S.-J."/>
            <person name="Muhle E."/>
            <person name="Clermont D."/>
        </authorList>
    </citation>
    <scope>NUCLEOTIDE SEQUENCE</scope>
    <source>
        <strain evidence="2">09-1422</strain>
    </source>
</reference>
<evidence type="ECO:0000313" key="2">
    <source>
        <dbReference type="EMBL" id="MCW3168451.1"/>
    </source>
</evidence>
<gene>
    <name evidence="2" type="ORF">OMO38_07910</name>
</gene>
<dbReference type="RefSeq" id="WP_264749661.1">
    <property type="nucleotide sequence ID" value="NZ_JAPDHW010000004.1"/>
</dbReference>